<feature type="region of interest" description="Disordered" evidence="1">
    <location>
        <begin position="89"/>
        <end position="116"/>
    </location>
</feature>
<dbReference type="GeneID" id="121207759"/>
<accession>A0ABM2YW00</accession>
<proteinExistence type="predicted"/>
<dbReference type="RefSeq" id="XP_040934063.1">
    <property type="nucleotide sequence ID" value="XM_041078129.1"/>
</dbReference>
<evidence type="ECO:0000256" key="1">
    <source>
        <dbReference type="SAM" id="MobiDB-lite"/>
    </source>
</evidence>
<organism evidence="2 3">
    <name type="scientific">Gossypium hirsutum</name>
    <name type="common">Upland cotton</name>
    <name type="synonym">Gossypium mexicanum</name>
    <dbReference type="NCBI Taxonomy" id="3635"/>
    <lineage>
        <taxon>Eukaryota</taxon>
        <taxon>Viridiplantae</taxon>
        <taxon>Streptophyta</taxon>
        <taxon>Embryophyta</taxon>
        <taxon>Tracheophyta</taxon>
        <taxon>Spermatophyta</taxon>
        <taxon>Magnoliopsida</taxon>
        <taxon>eudicotyledons</taxon>
        <taxon>Gunneridae</taxon>
        <taxon>Pentapetalae</taxon>
        <taxon>rosids</taxon>
        <taxon>malvids</taxon>
        <taxon>Malvales</taxon>
        <taxon>Malvaceae</taxon>
        <taxon>Malvoideae</taxon>
        <taxon>Gossypium</taxon>
    </lineage>
</organism>
<evidence type="ECO:0000313" key="3">
    <source>
        <dbReference type="RefSeq" id="XP_040934063.1"/>
    </source>
</evidence>
<evidence type="ECO:0000313" key="2">
    <source>
        <dbReference type="Proteomes" id="UP000818029"/>
    </source>
</evidence>
<reference evidence="2" key="1">
    <citation type="journal article" date="2020" name="Nat. Genet.">
        <title>Genomic diversifications of five Gossypium allopolyploid species and their impact on cotton improvement.</title>
        <authorList>
            <person name="Chen Z.J."/>
            <person name="Sreedasyam A."/>
            <person name="Ando A."/>
            <person name="Song Q."/>
            <person name="De Santiago L.M."/>
            <person name="Hulse-Kemp A.M."/>
            <person name="Ding M."/>
            <person name="Ye W."/>
            <person name="Kirkbride R.C."/>
            <person name="Jenkins J."/>
            <person name="Plott C."/>
            <person name="Lovell J."/>
            <person name="Lin Y.M."/>
            <person name="Vaughn R."/>
            <person name="Liu B."/>
            <person name="Simpson S."/>
            <person name="Scheffler B.E."/>
            <person name="Wen L."/>
            <person name="Saski C.A."/>
            <person name="Grover C.E."/>
            <person name="Hu G."/>
            <person name="Conover J.L."/>
            <person name="Carlson J.W."/>
            <person name="Shu S."/>
            <person name="Boston L.B."/>
            <person name="Williams M."/>
            <person name="Peterson D.G."/>
            <person name="McGee K."/>
            <person name="Jones D.C."/>
            <person name="Wendel J.F."/>
            <person name="Stelly D.M."/>
            <person name="Grimwood J."/>
            <person name="Schmutz J."/>
        </authorList>
    </citation>
    <scope>NUCLEOTIDE SEQUENCE [LARGE SCALE GENOMIC DNA]</scope>
    <source>
        <strain evidence="2">cv. TM-1</strain>
    </source>
</reference>
<sequence length="116" mass="12953">MSVVWTSWSYRLEILRGFDENFEGVSDQPMQAHCHQFQGTSTSCAGHHYCSHRTAPTDSTTSFNHGSCFSNPVNPTVWYPDSGASNHVTNDLDNLQGAAPYTGYQDRKRLIGRSHS</sequence>
<protein>
    <submittedName>
        <fullName evidence="3">Uncharacterized protein isoform X1</fullName>
    </submittedName>
</protein>
<gene>
    <name evidence="3" type="primary">LOC121207759</name>
</gene>
<dbReference type="Proteomes" id="UP000818029">
    <property type="component" value="Chromosome A10"/>
</dbReference>
<keyword evidence="2" id="KW-1185">Reference proteome</keyword>
<reference evidence="3" key="2">
    <citation type="submission" date="2025-08" db="UniProtKB">
        <authorList>
            <consortium name="RefSeq"/>
        </authorList>
    </citation>
    <scope>IDENTIFICATION</scope>
</reference>
<name>A0ABM2YW00_GOSHI</name>